<organism evidence="2">
    <name type="scientific">Trichuris suis</name>
    <name type="common">pig whipworm</name>
    <dbReference type="NCBI Taxonomy" id="68888"/>
    <lineage>
        <taxon>Eukaryota</taxon>
        <taxon>Metazoa</taxon>
        <taxon>Ecdysozoa</taxon>
        <taxon>Nematoda</taxon>
        <taxon>Enoplea</taxon>
        <taxon>Dorylaimia</taxon>
        <taxon>Trichinellida</taxon>
        <taxon>Trichuridae</taxon>
        <taxon>Trichuris</taxon>
    </lineage>
</organism>
<dbReference type="AlphaFoldDB" id="A0A085NM59"/>
<evidence type="ECO:0000313" key="2">
    <source>
        <dbReference type="EMBL" id="KFD70555.1"/>
    </source>
</evidence>
<sequence>MIMDEENSHVKSFCYEEDQIISSGSSNLCRPQSPSLKTGQGGPKALNISCSSAINAHPPVQSNGRAVV</sequence>
<gene>
    <name evidence="1" type="ORF">M513_01053</name>
    <name evidence="2" type="ORF">M514_01053</name>
</gene>
<dbReference type="Proteomes" id="UP000030758">
    <property type="component" value="Unassembled WGS sequence"/>
</dbReference>
<accession>A0A085NM59</accession>
<dbReference type="EMBL" id="KL367487">
    <property type="protein sequence ID" value="KFD70555.1"/>
    <property type="molecule type" value="Genomic_DNA"/>
</dbReference>
<protein>
    <submittedName>
        <fullName evidence="2">Uncharacterized protein</fullName>
    </submittedName>
</protein>
<reference evidence="2 3" key="1">
    <citation type="journal article" date="2014" name="Nat. Genet.">
        <title>Genome and transcriptome of the porcine whipworm Trichuris suis.</title>
        <authorList>
            <person name="Jex A.R."/>
            <person name="Nejsum P."/>
            <person name="Schwarz E.M."/>
            <person name="Hu L."/>
            <person name="Young N.D."/>
            <person name="Hall R.S."/>
            <person name="Korhonen P.K."/>
            <person name="Liao S."/>
            <person name="Thamsborg S."/>
            <person name="Xia J."/>
            <person name="Xu P."/>
            <person name="Wang S."/>
            <person name="Scheerlinck J.P."/>
            <person name="Hofmann A."/>
            <person name="Sternberg P.W."/>
            <person name="Wang J."/>
            <person name="Gasser R.B."/>
        </authorList>
    </citation>
    <scope>NUCLEOTIDE SEQUENCE [LARGE SCALE GENOMIC DNA]</scope>
    <source>
        <strain evidence="2">DCEP-RM93F</strain>
        <strain evidence="1">DCEP-RM93M</strain>
    </source>
</reference>
<dbReference type="Proteomes" id="UP000030764">
    <property type="component" value="Unassembled WGS sequence"/>
</dbReference>
<keyword evidence="3" id="KW-1185">Reference proteome</keyword>
<proteinExistence type="predicted"/>
<name>A0A085NM59_9BILA</name>
<evidence type="ECO:0000313" key="3">
    <source>
        <dbReference type="Proteomes" id="UP000030764"/>
    </source>
</evidence>
<dbReference type="EMBL" id="KL363185">
    <property type="protein sequence ID" value="KFD58290.1"/>
    <property type="molecule type" value="Genomic_DNA"/>
</dbReference>
<evidence type="ECO:0000313" key="1">
    <source>
        <dbReference type="EMBL" id="KFD58290.1"/>
    </source>
</evidence>